<name>A0A9P5TMV9_GYMJU</name>
<dbReference type="OrthoDB" id="5397701at2759"/>
<dbReference type="Proteomes" id="UP000724874">
    <property type="component" value="Unassembled WGS sequence"/>
</dbReference>
<organism evidence="2 3">
    <name type="scientific">Gymnopilus junonius</name>
    <name type="common">Spectacular rustgill mushroom</name>
    <name type="synonym">Gymnopilus spectabilis subsp. junonius</name>
    <dbReference type="NCBI Taxonomy" id="109634"/>
    <lineage>
        <taxon>Eukaryota</taxon>
        <taxon>Fungi</taxon>
        <taxon>Dikarya</taxon>
        <taxon>Basidiomycota</taxon>
        <taxon>Agaricomycotina</taxon>
        <taxon>Agaricomycetes</taxon>
        <taxon>Agaricomycetidae</taxon>
        <taxon>Agaricales</taxon>
        <taxon>Agaricineae</taxon>
        <taxon>Hymenogastraceae</taxon>
        <taxon>Gymnopilus</taxon>
    </lineage>
</organism>
<dbReference type="EMBL" id="JADNYJ010000052">
    <property type="protein sequence ID" value="KAF8899581.1"/>
    <property type="molecule type" value="Genomic_DNA"/>
</dbReference>
<evidence type="ECO:0000256" key="1">
    <source>
        <dbReference type="SAM" id="MobiDB-lite"/>
    </source>
</evidence>
<feature type="region of interest" description="Disordered" evidence="1">
    <location>
        <begin position="245"/>
        <end position="268"/>
    </location>
</feature>
<dbReference type="PANTHER" id="PTHR37331:SF1">
    <property type="entry name" value="YALI0F11671P"/>
    <property type="match status" value="1"/>
</dbReference>
<evidence type="ECO:0000313" key="2">
    <source>
        <dbReference type="EMBL" id="KAF8899581.1"/>
    </source>
</evidence>
<proteinExistence type="predicted"/>
<comment type="caution">
    <text evidence="2">The sequence shown here is derived from an EMBL/GenBank/DDBJ whole genome shotgun (WGS) entry which is preliminary data.</text>
</comment>
<dbReference type="PANTHER" id="PTHR37331">
    <property type="entry name" value="YALI0F11671P"/>
    <property type="match status" value="1"/>
</dbReference>
<protein>
    <submittedName>
        <fullName evidence="2">Uncharacterized protein</fullName>
    </submittedName>
</protein>
<keyword evidence="3" id="KW-1185">Reference proteome</keyword>
<dbReference type="AlphaFoldDB" id="A0A9P5TMV9"/>
<accession>A0A9P5TMV9</accession>
<sequence length="268" mass="30154">MVLHDLTRSYSCRHVLARTASTPFRRHHTVVQSITRLNFVSASRRTLVRPDARTYTTFQAANIVYSDPNRSDLFYHLMYAPSASSQEQPIFALSFLEVAPPDLDSPAVIGWLPAQTYLTDVPQTPEEQTRSQEPTLEDFVPNPKFVEALQDTVRHVLKEGLDEIWENGAKQIQAGWMHINDQRNIPALGRVGDPDDIIGSVLVEDSKIKAETYQPMPSYRLCTSDGILQLTPGLAKHLRENLLQQTKESAGAASAKDSEEETKIKRDQ</sequence>
<reference evidence="2" key="1">
    <citation type="submission" date="2020-11" db="EMBL/GenBank/DDBJ databases">
        <authorList>
            <consortium name="DOE Joint Genome Institute"/>
            <person name="Ahrendt S."/>
            <person name="Riley R."/>
            <person name="Andreopoulos W."/>
            <person name="LaButti K."/>
            <person name="Pangilinan J."/>
            <person name="Ruiz-duenas F.J."/>
            <person name="Barrasa J.M."/>
            <person name="Sanchez-Garcia M."/>
            <person name="Camarero S."/>
            <person name="Miyauchi S."/>
            <person name="Serrano A."/>
            <person name="Linde D."/>
            <person name="Babiker R."/>
            <person name="Drula E."/>
            <person name="Ayuso-Fernandez I."/>
            <person name="Pacheco R."/>
            <person name="Padilla G."/>
            <person name="Ferreira P."/>
            <person name="Barriuso J."/>
            <person name="Kellner H."/>
            <person name="Castanera R."/>
            <person name="Alfaro M."/>
            <person name="Ramirez L."/>
            <person name="Pisabarro A.G."/>
            <person name="Kuo A."/>
            <person name="Tritt A."/>
            <person name="Lipzen A."/>
            <person name="He G."/>
            <person name="Yan M."/>
            <person name="Ng V."/>
            <person name="Cullen D."/>
            <person name="Martin F."/>
            <person name="Rosso M.-N."/>
            <person name="Henrissat B."/>
            <person name="Hibbett D."/>
            <person name="Martinez A.T."/>
            <person name="Grigoriev I.V."/>
        </authorList>
    </citation>
    <scope>NUCLEOTIDE SEQUENCE</scope>
    <source>
        <strain evidence="2">AH 44721</strain>
    </source>
</reference>
<evidence type="ECO:0000313" key="3">
    <source>
        <dbReference type="Proteomes" id="UP000724874"/>
    </source>
</evidence>
<gene>
    <name evidence="2" type="ORF">CPB84DRAFT_1681168</name>
</gene>